<dbReference type="EMBL" id="JAFNEN010000016">
    <property type="protein sequence ID" value="KAG8200329.1"/>
    <property type="molecule type" value="Genomic_DNA"/>
</dbReference>
<organism evidence="3 4">
    <name type="scientific">Oedothorax gibbosus</name>
    <dbReference type="NCBI Taxonomy" id="931172"/>
    <lineage>
        <taxon>Eukaryota</taxon>
        <taxon>Metazoa</taxon>
        <taxon>Ecdysozoa</taxon>
        <taxon>Arthropoda</taxon>
        <taxon>Chelicerata</taxon>
        <taxon>Arachnida</taxon>
        <taxon>Araneae</taxon>
        <taxon>Araneomorphae</taxon>
        <taxon>Entelegynae</taxon>
        <taxon>Araneoidea</taxon>
        <taxon>Linyphiidae</taxon>
        <taxon>Erigoninae</taxon>
        <taxon>Oedothorax</taxon>
    </lineage>
</organism>
<protein>
    <submittedName>
        <fullName evidence="3">Uncharacterized protein</fullName>
    </submittedName>
</protein>
<dbReference type="Proteomes" id="UP000827092">
    <property type="component" value="Unassembled WGS sequence"/>
</dbReference>
<evidence type="ECO:0000256" key="2">
    <source>
        <dbReference type="SAM" id="SignalP"/>
    </source>
</evidence>
<dbReference type="AlphaFoldDB" id="A0AAV6VUI0"/>
<evidence type="ECO:0000256" key="1">
    <source>
        <dbReference type="SAM" id="MobiDB-lite"/>
    </source>
</evidence>
<comment type="caution">
    <text evidence="3">The sequence shown here is derived from an EMBL/GenBank/DDBJ whole genome shotgun (WGS) entry which is preliminary data.</text>
</comment>
<gene>
    <name evidence="3" type="ORF">JTE90_028511</name>
</gene>
<feature type="chain" id="PRO_5043910835" evidence="2">
    <location>
        <begin position="19"/>
        <end position="143"/>
    </location>
</feature>
<feature type="region of interest" description="Disordered" evidence="1">
    <location>
        <begin position="23"/>
        <end position="82"/>
    </location>
</feature>
<feature type="compositionally biased region" description="Low complexity" evidence="1">
    <location>
        <begin position="62"/>
        <end position="82"/>
    </location>
</feature>
<feature type="compositionally biased region" description="Polar residues" evidence="1">
    <location>
        <begin position="33"/>
        <end position="44"/>
    </location>
</feature>
<accession>A0AAV6VUI0</accession>
<keyword evidence="4" id="KW-1185">Reference proteome</keyword>
<name>A0AAV6VUI0_9ARAC</name>
<proteinExistence type="predicted"/>
<evidence type="ECO:0000313" key="3">
    <source>
        <dbReference type="EMBL" id="KAG8200329.1"/>
    </source>
</evidence>
<feature type="compositionally biased region" description="Polar residues" evidence="1">
    <location>
        <begin position="51"/>
        <end position="61"/>
    </location>
</feature>
<feature type="signal peptide" evidence="2">
    <location>
        <begin position="1"/>
        <end position="18"/>
    </location>
</feature>
<keyword evidence="2" id="KW-0732">Signal</keyword>
<evidence type="ECO:0000313" key="4">
    <source>
        <dbReference type="Proteomes" id="UP000827092"/>
    </source>
</evidence>
<reference evidence="3 4" key="1">
    <citation type="journal article" date="2022" name="Nat. Ecol. Evol.">
        <title>A masculinizing supergene underlies an exaggerated male reproductive morph in a spider.</title>
        <authorList>
            <person name="Hendrickx F."/>
            <person name="De Corte Z."/>
            <person name="Sonet G."/>
            <person name="Van Belleghem S.M."/>
            <person name="Kostlbacher S."/>
            <person name="Vangestel C."/>
        </authorList>
    </citation>
    <scope>NUCLEOTIDE SEQUENCE [LARGE SCALE GENOMIC DNA]</scope>
    <source>
        <strain evidence="3">W744_W776</strain>
    </source>
</reference>
<sequence length="143" mass="15378">MAIAYITIFVVVLQVVSSAHVSSSVAPTEKPQETTTDNLTTVSTFDPFETTPETQSPSENFTISELTETTTDSTTNATSSTTTEADFELSTFTYVTFTDETTTELAPTTPSPTKNMAVVLSQPGLLSLLPVAVGLISQLRWCR</sequence>